<dbReference type="RefSeq" id="WP_015396828.1">
    <property type="nucleotide sequence ID" value="NC_020299.1"/>
</dbReference>
<evidence type="ECO:0000313" key="9">
    <source>
        <dbReference type="Proteomes" id="UP000011541"/>
    </source>
</evidence>
<dbReference type="KEGG" id="kon:CONE_0333"/>
<protein>
    <recommendedName>
        <fullName evidence="6">PhoH-like protein</fullName>
    </recommendedName>
</protein>
<keyword evidence="9" id="KW-1185">Reference proteome</keyword>
<dbReference type="PATRIC" id="fig|1208920.3.peg.111"/>
<evidence type="ECO:0000256" key="6">
    <source>
        <dbReference type="ARBA" id="ARBA00039970"/>
    </source>
</evidence>
<dbReference type="Gene3D" id="3.40.50.300">
    <property type="entry name" value="P-loop containing nucleotide triphosphate hydrolases"/>
    <property type="match status" value="1"/>
</dbReference>
<evidence type="ECO:0000256" key="3">
    <source>
        <dbReference type="ARBA" id="ARBA00022490"/>
    </source>
</evidence>
<evidence type="ECO:0000256" key="2">
    <source>
        <dbReference type="ARBA" id="ARBA00010393"/>
    </source>
</evidence>
<dbReference type="EMBL" id="CP003805">
    <property type="protein sequence ID" value="AGF48140.1"/>
    <property type="molecule type" value="Genomic_DNA"/>
</dbReference>
<dbReference type="GO" id="GO:0005524">
    <property type="term" value="F:ATP binding"/>
    <property type="evidence" value="ECO:0007669"/>
    <property type="project" value="UniProtKB-KW"/>
</dbReference>
<gene>
    <name evidence="8" type="ORF">CONE_0333</name>
</gene>
<name>M1M7Z1_9PROT</name>
<reference evidence="8 9" key="1">
    <citation type="journal article" date="2013" name="Genome Biol. Evol.">
        <title>Genome evolution and phylogenomic analysis of candidatus kinetoplastibacterium, the betaproteobacterial endosymbionts of strigomonas and angomonas.</title>
        <authorList>
            <person name="Alves J.M."/>
            <person name="Serrano M.G."/>
            <person name="Maia da Silva F."/>
            <person name="Voegtly L.J."/>
            <person name="Matveyev A.V."/>
            <person name="Teixeira M.M."/>
            <person name="Camargo E.P."/>
            <person name="Buck G.A."/>
        </authorList>
    </citation>
    <scope>NUCLEOTIDE SEQUENCE [LARGE SCALE GENOMIC DNA]</scope>
    <source>
        <strain evidence="8 9">TCC290E</strain>
    </source>
</reference>
<dbReference type="eggNOG" id="COG1702">
    <property type="taxonomic scope" value="Bacteria"/>
</dbReference>
<evidence type="ECO:0000256" key="4">
    <source>
        <dbReference type="ARBA" id="ARBA00022741"/>
    </source>
</evidence>
<dbReference type="Proteomes" id="UP000011541">
    <property type="component" value="Chromosome"/>
</dbReference>
<feature type="domain" description="PhoH-like protein" evidence="7">
    <location>
        <begin position="109"/>
        <end position="313"/>
    </location>
</feature>
<dbReference type="FunFam" id="3.40.50.300:FF:000013">
    <property type="entry name" value="PhoH family ATPase"/>
    <property type="match status" value="1"/>
</dbReference>
<dbReference type="Pfam" id="PF02562">
    <property type="entry name" value="PhoH"/>
    <property type="match status" value="1"/>
</dbReference>
<evidence type="ECO:0000256" key="5">
    <source>
        <dbReference type="ARBA" id="ARBA00022840"/>
    </source>
</evidence>
<organism evidence="8 9">
    <name type="scientific">Candidatus Kinetoplastidibacterium stringomonadis TCC290E</name>
    <dbReference type="NCBI Taxonomy" id="1208920"/>
    <lineage>
        <taxon>Bacteria</taxon>
        <taxon>Pseudomonadati</taxon>
        <taxon>Pseudomonadota</taxon>
        <taxon>Betaproteobacteria</taxon>
        <taxon>Candidatus Kinetoplastidibacterium</taxon>
    </lineage>
</organism>
<comment type="subcellular location">
    <subcellularLocation>
        <location evidence="1">Cytoplasm</location>
    </subcellularLocation>
</comment>
<evidence type="ECO:0000259" key="7">
    <source>
        <dbReference type="Pfam" id="PF02562"/>
    </source>
</evidence>
<dbReference type="InterPro" id="IPR003714">
    <property type="entry name" value="PhoH"/>
</dbReference>
<dbReference type="PANTHER" id="PTHR30473:SF1">
    <property type="entry name" value="PHOH-LIKE PROTEIN"/>
    <property type="match status" value="1"/>
</dbReference>
<dbReference type="GO" id="GO:0005829">
    <property type="term" value="C:cytosol"/>
    <property type="evidence" value="ECO:0007669"/>
    <property type="project" value="TreeGrafter"/>
</dbReference>
<comment type="similarity">
    <text evidence="2">Belongs to the PhoH family.</text>
</comment>
<proteinExistence type="inferred from homology"/>
<keyword evidence="4" id="KW-0547">Nucleotide-binding</keyword>
<keyword evidence="3" id="KW-0963">Cytoplasm</keyword>
<dbReference type="HOGENOM" id="CLU_051654_0_1_4"/>
<dbReference type="InterPro" id="IPR051451">
    <property type="entry name" value="PhoH2-like"/>
</dbReference>
<dbReference type="PANTHER" id="PTHR30473">
    <property type="entry name" value="PROTEIN PHOH"/>
    <property type="match status" value="1"/>
</dbReference>
<dbReference type="AlphaFoldDB" id="M1M7Z1"/>
<evidence type="ECO:0000313" key="8">
    <source>
        <dbReference type="EMBL" id="AGF48140.1"/>
    </source>
</evidence>
<dbReference type="SUPFAM" id="SSF52540">
    <property type="entry name" value="P-loop containing nucleoside triphosphate hydrolases"/>
    <property type="match status" value="1"/>
</dbReference>
<accession>M1M7Z1</accession>
<dbReference type="STRING" id="1208920.CONE_0333"/>
<dbReference type="OrthoDB" id="9766527at2"/>
<evidence type="ECO:0000256" key="1">
    <source>
        <dbReference type="ARBA" id="ARBA00004496"/>
    </source>
</evidence>
<dbReference type="InterPro" id="IPR027417">
    <property type="entry name" value="P-loop_NTPase"/>
</dbReference>
<sequence>MKTKSEVIPENTFIILDDASNLSLSKLCGPLDTNIHTISNITDTKIIRSSNKFTITGSNIFLAKKAIYFFHEQSKYKEVSKKDIILGMSELDINYLDYDLKPSNLKKLKIRPRTKNQYSYVHNILHKDITFGVGPAGTGKTILAVACAVNALDNHNVERLVITRPAIEAGEKLGFLPGNLEQKIDPYLRPLYDSLYNFIGIDKVQKLFEKQIIEIAPLAYMRGRTINNAFIILDEAQNTTSEQMKMFLTRIGLGSKAVITGDPSQIDLPTGHKSGLNDAIAILNEIDDVSINLFTSQDIFRHPLVAKIVTAYELKSKK</sequence>
<keyword evidence="5" id="KW-0067">ATP-binding</keyword>